<evidence type="ECO:0000313" key="3">
    <source>
        <dbReference type="EMBL" id="KAJ3568645.1"/>
    </source>
</evidence>
<dbReference type="SUPFAM" id="SSF51197">
    <property type="entry name" value="Clavaminate synthase-like"/>
    <property type="match status" value="1"/>
</dbReference>
<feature type="region of interest" description="Disordered" evidence="1">
    <location>
        <begin position="992"/>
        <end position="1088"/>
    </location>
</feature>
<dbReference type="AlphaFoldDB" id="A0AAD5VYQ1"/>
<feature type="domain" description="JmjC" evidence="2">
    <location>
        <begin position="132"/>
        <end position="294"/>
    </location>
</feature>
<dbReference type="Proteomes" id="UP001213000">
    <property type="component" value="Unassembled WGS sequence"/>
</dbReference>
<feature type="compositionally biased region" description="Polar residues" evidence="1">
    <location>
        <begin position="992"/>
        <end position="1003"/>
    </location>
</feature>
<proteinExistence type="predicted"/>
<accession>A0AAD5VYQ1</accession>
<dbReference type="SMART" id="SM00558">
    <property type="entry name" value="JmjC"/>
    <property type="match status" value="1"/>
</dbReference>
<protein>
    <recommendedName>
        <fullName evidence="2">JmjC domain-containing protein</fullName>
    </recommendedName>
</protein>
<dbReference type="InterPro" id="IPR003347">
    <property type="entry name" value="JmjC_dom"/>
</dbReference>
<gene>
    <name evidence="3" type="ORF">NP233_g5586</name>
</gene>
<feature type="compositionally biased region" description="Basic and acidic residues" evidence="1">
    <location>
        <begin position="868"/>
        <end position="877"/>
    </location>
</feature>
<dbReference type="Gene3D" id="2.60.120.650">
    <property type="entry name" value="Cupin"/>
    <property type="match status" value="1"/>
</dbReference>
<evidence type="ECO:0000256" key="1">
    <source>
        <dbReference type="SAM" id="MobiDB-lite"/>
    </source>
</evidence>
<feature type="region of interest" description="Disordered" evidence="1">
    <location>
        <begin position="853"/>
        <end position="907"/>
    </location>
</feature>
<feature type="compositionally biased region" description="Acidic residues" evidence="1">
    <location>
        <begin position="703"/>
        <end position="714"/>
    </location>
</feature>
<sequence>MQHVSTQGWTLDDLLQKGERFHPVPRSSFGSDDLESQIKRHEESGTPFVIEGWHKHSSWSKKAFSVDFCLQYFKGKKEKINVRNVHTRQDKSMLFSEFVQRSRSVSTFAAPEESERWYGKDVECPREWEDWLVKEQVLPDKYLPEGSDDLFALRPKKNGRPDVETLMCYFGVGDTFTPCHKDLCASSGQNLMVCTEKDGSSFWFMTKSKDCSKVARYFQSLKRELDHETHVISISDLAKAPFEVYITEQKVGDLVLVPPRSCHQVLNYGGMTIKMSWSRMTFKGLCAALYHELPLYRRVCRPEIYQIKSTVHYTLCNFTQKLVDLAAQPFDSIQKSVMAQQLKEVLGLYDYILKQEYSNKGSSLVGMKDEANSINTDSGALKLADEMQTCDFCGADIFQSYFECRGKSPVRPDEAGFIICPGCFVEGRTCACRDMRERERQSFNILFNARWNAIQALIDVEPLPRSIKGTESLSEQRRYFAKPAEHSVFHAAMLLHSIRLNERQPSRQCRMKGESHALPSAWTLPCKKCHSARCYPHLLSGSRLHSMQALLLQELDPTTIKYHEAHLDGYREYPEDRKELLEFQAEGTACPNFTVLMTYNAITFKLCQPVNQRHAGLGWYDTLPERSRRTPAKATKKEEEPVPMDLDSEMEHAPNTRSPGTESQRSVRNHAYVELKQPERRKRNSGQKLHLSSPLSSPSGDPSDNDELDPDDDQPILPKSQNSPPKRKYEDTSDTEEGGSSTKHKLEPDESPSESTPARGVKKPAIARAVNRFSKRPDDSRANNDTSNGVFAPVFPVGPPKKRRRQEQEQSEGNAKNTEATGSTSSPIAKEKGKGKEETTFADSLGAAINQVREGATKVMRPSGSLSELRRKTESMRPARAVNPFVPPPPRTASSSSHNSQTRQASQAPIVVDVAQLQDMVVKTADSVVRQLCGEVPGILLAAHAAVSMMTGYAAAGQFTNNNTQLQFPSMDSFAGVSQILNAVNANMRNINSQNNQESTPGHQSRVPKMTGFNPAMPRTLQESEDAKEKEKHLRSSGGNRAQASSSAISDHDRQARLQAIRRTSSGESARRRARHAFESEEEDDEEV</sequence>
<reference evidence="3" key="1">
    <citation type="submission" date="2022-07" db="EMBL/GenBank/DDBJ databases">
        <title>Genome Sequence of Leucocoprinus birnbaumii.</title>
        <authorList>
            <person name="Buettner E."/>
        </authorList>
    </citation>
    <scope>NUCLEOTIDE SEQUENCE</scope>
    <source>
        <strain evidence="3">VT141</strain>
    </source>
</reference>
<organism evidence="3 4">
    <name type="scientific">Leucocoprinus birnbaumii</name>
    <dbReference type="NCBI Taxonomy" id="56174"/>
    <lineage>
        <taxon>Eukaryota</taxon>
        <taxon>Fungi</taxon>
        <taxon>Dikarya</taxon>
        <taxon>Basidiomycota</taxon>
        <taxon>Agaricomycotina</taxon>
        <taxon>Agaricomycetes</taxon>
        <taxon>Agaricomycetidae</taxon>
        <taxon>Agaricales</taxon>
        <taxon>Agaricineae</taxon>
        <taxon>Agaricaceae</taxon>
        <taxon>Leucocoprinus</taxon>
    </lineage>
</organism>
<dbReference type="EMBL" id="JANIEX010000333">
    <property type="protein sequence ID" value="KAJ3568645.1"/>
    <property type="molecule type" value="Genomic_DNA"/>
</dbReference>
<dbReference type="Pfam" id="PF02373">
    <property type="entry name" value="JmjC"/>
    <property type="match status" value="1"/>
</dbReference>
<comment type="caution">
    <text evidence="3">The sequence shown here is derived from an EMBL/GenBank/DDBJ whole genome shotgun (WGS) entry which is preliminary data.</text>
</comment>
<feature type="compositionally biased region" description="Polar residues" evidence="1">
    <location>
        <begin position="655"/>
        <end position="666"/>
    </location>
</feature>
<feature type="compositionally biased region" description="Polar residues" evidence="1">
    <location>
        <begin position="1037"/>
        <end position="1049"/>
    </location>
</feature>
<feature type="region of interest" description="Disordered" evidence="1">
    <location>
        <begin position="628"/>
        <end position="838"/>
    </location>
</feature>
<evidence type="ECO:0000259" key="2">
    <source>
        <dbReference type="PROSITE" id="PS51184"/>
    </source>
</evidence>
<name>A0AAD5VYQ1_9AGAR</name>
<feature type="compositionally biased region" description="Basic and acidic residues" evidence="1">
    <location>
        <begin position="1025"/>
        <end position="1034"/>
    </location>
</feature>
<dbReference type="PROSITE" id="PS51184">
    <property type="entry name" value="JMJC"/>
    <property type="match status" value="1"/>
</dbReference>
<feature type="compositionally biased region" description="Polar residues" evidence="1">
    <location>
        <begin position="892"/>
        <end position="907"/>
    </location>
</feature>
<feature type="compositionally biased region" description="Polar residues" evidence="1">
    <location>
        <begin position="811"/>
        <end position="827"/>
    </location>
</feature>
<keyword evidence="4" id="KW-1185">Reference proteome</keyword>
<feature type="compositionally biased region" description="Basic and acidic residues" evidence="1">
    <location>
        <begin position="829"/>
        <end position="838"/>
    </location>
</feature>
<evidence type="ECO:0000313" key="4">
    <source>
        <dbReference type="Proteomes" id="UP001213000"/>
    </source>
</evidence>
<feature type="compositionally biased region" description="Low complexity" evidence="1">
    <location>
        <begin position="689"/>
        <end position="702"/>
    </location>
</feature>